<dbReference type="PRINTS" id="PR00080">
    <property type="entry name" value="SDRFAMILY"/>
</dbReference>
<dbReference type="GO" id="GO:0016491">
    <property type="term" value="F:oxidoreductase activity"/>
    <property type="evidence" value="ECO:0007669"/>
    <property type="project" value="UniProtKB-KW"/>
</dbReference>
<evidence type="ECO:0000313" key="5">
    <source>
        <dbReference type="Proteomes" id="UP000327424"/>
    </source>
</evidence>
<keyword evidence="5" id="KW-1185">Reference proteome</keyword>
<dbReference type="KEGG" id="mmaa:FR932_12740"/>
<dbReference type="PRINTS" id="PR00081">
    <property type="entry name" value="GDHRDH"/>
</dbReference>
<comment type="similarity">
    <text evidence="1 3">Belongs to the short-chain dehydrogenases/reductases (SDR) family.</text>
</comment>
<dbReference type="SUPFAM" id="SSF51735">
    <property type="entry name" value="NAD(P)-binding Rossmann-fold domains"/>
    <property type="match status" value="1"/>
</dbReference>
<sequence>MKKNILIIGASSGIGYDLAIKLLQDNHHVYCGARRLHKLDNLAVLGAKIHKVDVCSEKDLTDIVDAMTKEVGHIDIVYANAGFAIAGPVEETCIEKVHQQFDTNVYGAARLARSVLPHMREQGAGRIVFTTSIASRVSTSMNAWYSATKHALNGMVKGLAQEVEGFNIQVVTVEPGCVQTEFDAIQLADMKNTNTLACYKEVVHKSHDFLDNAYRAGSDTSSTVNTLIKAGFSTSPRLCYQSTLDAKLMFWAQRIFGEKLIGKLFVLLIKKTKVNP</sequence>
<evidence type="ECO:0000256" key="2">
    <source>
        <dbReference type="ARBA" id="ARBA00023002"/>
    </source>
</evidence>
<dbReference type="PROSITE" id="PS00061">
    <property type="entry name" value="ADH_SHORT"/>
    <property type="match status" value="1"/>
</dbReference>
<dbReference type="InterPro" id="IPR020904">
    <property type="entry name" value="Sc_DH/Rdtase_CS"/>
</dbReference>
<keyword evidence="2" id="KW-0560">Oxidoreductase</keyword>
<dbReference type="PANTHER" id="PTHR43976:SF16">
    <property type="entry name" value="SHORT-CHAIN DEHYDROGENASE_REDUCTASE FAMILY PROTEIN"/>
    <property type="match status" value="1"/>
</dbReference>
<dbReference type="InterPro" id="IPR051911">
    <property type="entry name" value="SDR_oxidoreductase"/>
</dbReference>
<evidence type="ECO:0000256" key="1">
    <source>
        <dbReference type="ARBA" id="ARBA00006484"/>
    </source>
</evidence>
<proteinExistence type="inferred from homology"/>
<dbReference type="EMBL" id="CP044399">
    <property type="protein sequence ID" value="QFI38655.1"/>
    <property type="molecule type" value="Genomic_DNA"/>
</dbReference>
<protein>
    <submittedName>
        <fullName evidence="4">SDR family NAD(P)-dependent oxidoreductase</fullName>
    </submittedName>
</protein>
<dbReference type="Pfam" id="PF00106">
    <property type="entry name" value="adh_short"/>
    <property type="match status" value="1"/>
</dbReference>
<dbReference type="Proteomes" id="UP000327424">
    <property type="component" value="Chromosome"/>
</dbReference>
<evidence type="ECO:0000313" key="4">
    <source>
        <dbReference type="EMBL" id="QFI38655.1"/>
    </source>
</evidence>
<accession>A0A5J6WP20</accession>
<organism evidence="4 5">
    <name type="scientific">Moritella marina ATCC 15381</name>
    <dbReference type="NCBI Taxonomy" id="1202962"/>
    <lineage>
        <taxon>Bacteria</taxon>
        <taxon>Pseudomonadati</taxon>
        <taxon>Pseudomonadota</taxon>
        <taxon>Gammaproteobacteria</taxon>
        <taxon>Alteromonadales</taxon>
        <taxon>Moritellaceae</taxon>
        <taxon>Moritella</taxon>
    </lineage>
</organism>
<dbReference type="OrthoDB" id="9790785at2"/>
<name>A0A5J6WP20_MORMI</name>
<dbReference type="RefSeq" id="WP_019439484.1">
    <property type="nucleotide sequence ID" value="NZ_ALOE01000002.1"/>
</dbReference>
<dbReference type="InterPro" id="IPR002347">
    <property type="entry name" value="SDR_fam"/>
</dbReference>
<dbReference type="InterPro" id="IPR036291">
    <property type="entry name" value="NAD(P)-bd_dom_sf"/>
</dbReference>
<reference evidence="4 5" key="1">
    <citation type="submission" date="2019-09" db="EMBL/GenBank/DDBJ databases">
        <title>Hybrid Assembly of the complete Genome of the Deep-Sea Bacterium Moritella marina from long Nanopore and Illumina reads.</title>
        <authorList>
            <person name="Magin S."/>
            <person name="Georgoulis A."/>
            <person name="Papadimitriou K."/>
            <person name="Iliakis G."/>
            <person name="Vorgias C.E."/>
        </authorList>
    </citation>
    <scope>NUCLEOTIDE SEQUENCE [LARGE SCALE GENOMIC DNA]</scope>
    <source>
        <strain evidence="4 5">MP-1</strain>
    </source>
</reference>
<gene>
    <name evidence="4" type="ORF">FR932_12740</name>
</gene>
<evidence type="ECO:0000256" key="3">
    <source>
        <dbReference type="RuleBase" id="RU000363"/>
    </source>
</evidence>
<dbReference type="PANTHER" id="PTHR43976">
    <property type="entry name" value="SHORT CHAIN DEHYDROGENASE"/>
    <property type="match status" value="1"/>
</dbReference>
<dbReference type="CDD" id="cd05374">
    <property type="entry name" value="17beta-HSD-like_SDR_c"/>
    <property type="match status" value="1"/>
</dbReference>
<dbReference type="Gene3D" id="3.40.50.720">
    <property type="entry name" value="NAD(P)-binding Rossmann-like Domain"/>
    <property type="match status" value="1"/>
</dbReference>
<dbReference type="AlphaFoldDB" id="A0A5J6WP20"/>